<feature type="binding site" evidence="4">
    <location>
        <position position="102"/>
    </location>
    <ligand>
        <name>Mn(2+)</name>
        <dbReference type="ChEBI" id="CHEBI:29035"/>
        <label>1</label>
    </ligand>
</feature>
<dbReference type="InterPro" id="IPR005925">
    <property type="entry name" value="Agmatinase-rel"/>
</dbReference>
<evidence type="ECO:0000256" key="1">
    <source>
        <dbReference type="ARBA" id="ARBA00009227"/>
    </source>
</evidence>
<feature type="binding site" evidence="4">
    <location>
        <position position="196"/>
    </location>
    <ligand>
        <name>Mn(2+)</name>
        <dbReference type="ChEBI" id="CHEBI:29035"/>
        <label>1</label>
    </ligand>
</feature>
<comment type="similarity">
    <text evidence="1">Belongs to the arginase family. Agmatinase subfamily.</text>
</comment>
<dbReference type="GO" id="GO:0046872">
    <property type="term" value="F:metal ion binding"/>
    <property type="evidence" value="ECO:0007669"/>
    <property type="project" value="UniProtKB-KW"/>
</dbReference>
<evidence type="ECO:0000256" key="3">
    <source>
        <dbReference type="ARBA" id="ARBA00022801"/>
    </source>
</evidence>
<dbReference type="SUPFAM" id="SSF52768">
    <property type="entry name" value="Arginase/deacetylase"/>
    <property type="match status" value="1"/>
</dbReference>
<dbReference type="PANTHER" id="PTHR11358">
    <property type="entry name" value="ARGINASE/AGMATINASE"/>
    <property type="match status" value="1"/>
</dbReference>
<dbReference type="PIRSF" id="PIRSF036979">
    <property type="entry name" value="Arginase"/>
    <property type="match status" value="1"/>
</dbReference>
<feature type="binding site" evidence="4">
    <location>
        <position position="194"/>
    </location>
    <ligand>
        <name>Mn(2+)</name>
        <dbReference type="ChEBI" id="CHEBI:29035"/>
        <label>1</label>
    </ligand>
</feature>
<evidence type="ECO:0000256" key="5">
    <source>
        <dbReference type="RuleBase" id="RU003684"/>
    </source>
</evidence>
<dbReference type="Gene3D" id="3.40.800.10">
    <property type="entry name" value="Ureohydrolase domain"/>
    <property type="match status" value="1"/>
</dbReference>
<keyword evidence="2 4" id="KW-0479">Metal-binding</keyword>
<protein>
    <submittedName>
        <fullName evidence="6">Agmatinase</fullName>
        <ecNumber evidence="6">3.5.3.11</ecNumber>
    </submittedName>
</protein>
<keyword evidence="3 5" id="KW-0378">Hydrolase</keyword>
<evidence type="ECO:0000256" key="4">
    <source>
        <dbReference type="PIRSR" id="PIRSR036979-1"/>
    </source>
</evidence>
<dbReference type="InterPro" id="IPR006035">
    <property type="entry name" value="Ureohydrolase"/>
</dbReference>
<dbReference type="InterPro" id="IPR023696">
    <property type="entry name" value="Ureohydrolase_dom_sf"/>
</dbReference>
<gene>
    <name evidence="6" type="primary">speB</name>
    <name evidence="6" type="ORF">EGH25_07750</name>
</gene>
<comment type="cofactor">
    <cofactor evidence="4">
        <name>Mn(2+)</name>
        <dbReference type="ChEBI" id="CHEBI:29035"/>
    </cofactor>
    <text evidence="4">Binds 2 manganese ions per subunit.</text>
</comment>
<dbReference type="PROSITE" id="PS51409">
    <property type="entry name" value="ARGINASE_2"/>
    <property type="match status" value="1"/>
</dbReference>
<dbReference type="NCBIfam" id="TIGR01230">
    <property type="entry name" value="agmatinase"/>
    <property type="match status" value="1"/>
</dbReference>
<reference evidence="6" key="1">
    <citation type="submission" date="2022-09" db="EMBL/GenBank/DDBJ databases">
        <title>Haloadaptaus new haloarchaeum isolated from saline soil.</title>
        <authorList>
            <person name="Duran-Viseras A."/>
            <person name="Sanchez-Porro C."/>
            <person name="Ventosa A."/>
        </authorList>
    </citation>
    <scope>NUCLEOTIDE SEQUENCE</scope>
    <source>
        <strain evidence="6">F3-133</strain>
    </source>
</reference>
<dbReference type="Pfam" id="PF00491">
    <property type="entry name" value="Arginase"/>
    <property type="match status" value="1"/>
</dbReference>
<evidence type="ECO:0000313" key="6">
    <source>
        <dbReference type="EMBL" id="MCX2819245.1"/>
    </source>
</evidence>
<comment type="caution">
    <text evidence="6">The sequence shown here is derived from an EMBL/GenBank/DDBJ whole genome shotgun (WGS) entry which is preliminary data.</text>
</comment>
<proteinExistence type="inferred from homology"/>
<feature type="binding site" evidence="4">
    <location>
        <position position="125"/>
    </location>
    <ligand>
        <name>Mn(2+)</name>
        <dbReference type="ChEBI" id="CHEBI:29035"/>
        <label>1</label>
    </ligand>
</feature>
<sequence length="266" mass="28882">MRFAGADDGYDEADYVVAGYPLDATASFRKGTRFAPSRVREASRSLETYVREADRDVRNIPFYDYGDIDAWNDARETVEFGQGVVAELSDDAKTPIIVGGEHTVSVAGFRGTDASSVVIFDAHLDLKEEFEGSAYSHACVARRAVEDGRDVYIVGAREASRDEWGYAEESRNVHLRSFDRLMPAEFDAPYVSVDLDVLDPGYAPGVGTPVPRGVSTDVLFDAVRSLAPRAVGFDTVEACPAYGAGEAEFVTASLVRDFVAFASDGD</sequence>
<organism evidence="6 7">
    <name type="scientific">Halorutilus salinus</name>
    <dbReference type="NCBI Taxonomy" id="2487751"/>
    <lineage>
        <taxon>Archaea</taxon>
        <taxon>Methanobacteriati</taxon>
        <taxon>Methanobacteriota</taxon>
        <taxon>Stenosarchaea group</taxon>
        <taxon>Halobacteria</taxon>
        <taxon>Halorutilales</taxon>
        <taxon>Halorutilaceae</taxon>
        <taxon>Halorutilus</taxon>
    </lineage>
</organism>
<dbReference type="EC" id="3.5.3.11" evidence="6"/>
<dbReference type="AlphaFoldDB" id="A0A9Q4GHW8"/>
<keyword evidence="7" id="KW-1185">Reference proteome</keyword>
<name>A0A9Q4GHW8_9EURY</name>
<dbReference type="PROSITE" id="PS01053">
    <property type="entry name" value="ARGINASE_1"/>
    <property type="match status" value="1"/>
</dbReference>
<dbReference type="EMBL" id="RKLV01000006">
    <property type="protein sequence ID" value="MCX2819245.1"/>
    <property type="molecule type" value="Genomic_DNA"/>
</dbReference>
<dbReference type="GO" id="GO:0033389">
    <property type="term" value="P:putrescine biosynthetic process from arginine, via agmatine"/>
    <property type="evidence" value="ECO:0007669"/>
    <property type="project" value="TreeGrafter"/>
</dbReference>
<dbReference type="GO" id="GO:0008783">
    <property type="term" value="F:agmatinase activity"/>
    <property type="evidence" value="ECO:0007669"/>
    <property type="project" value="UniProtKB-EC"/>
</dbReference>
<feature type="binding site" evidence="4">
    <location>
        <position position="121"/>
    </location>
    <ligand>
        <name>Mn(2+)</name>
        <dbReference type="ChEBI" id="CHEBI:29035"/>
        <label>1</label>
    </ligand>
</feature>
<dbReference type="InterPro" id="IPR020855">
    <property type="entry name" value="Ureohydrolase_Mn_BS"/>
</dbReference>
<feature type="binding site" evidence="4">
    <location>
        <position position="123"/>
    </location>
    <ligand>
        <name>Mn(2+)</name>
        <dbReference type="ChEBI" id="CHEBI:29035"/>
        <label>1</label>
    </ligand>
</feature>
<dbReference type="Proteomes" id="UP001149411">
    <property type="component" value="Unassembled WGS sequence"/>
</dbReference>
<dbReference type="RefSeq" id="WP_266087340.1">
    <property type="nucleotide sequence ID" value="NZ_RKLV01000006.1"/>
</dbReference>
<keyword evidence="4" id="KW-0464">Manganese</keyword>
<evidence type="ECO:0000313" key="7">
    <source>
        <dbReference type="Proteomes" id="UP001149411"/>
    </source>
</evidence>
<dbReference type="PANTHER" id="PTHR11358:SF26">
    <property type="entry name" value="GUANIDINO ACID HYDROLASE, MITOCHONDRIAL"/>
    <property type="match status" value="1"/>
</dbReference>
<accession>A0A9Q4GHW8</accession>
<evidence type="ECO:0000256" key="2">
    <source>
        <dbReference type="ARBA" id="ARBA00022723"/>
    </source>
</evidence>